<evidence type="ECO:0000313" key="12">
    <source>
        <dbReference type="EMBL" id="EPR42546.1"/>
    </source>
</evidence>
<evidence type="ECO:0000256" key="1">
    <source>
        <dbReference type="ARBA" id="ARBA00001917"/>
    </source>
</evidence>
<dbReference type="SUPFAM" id="SSF51395">
    <property type="entry name" value="FMN-linked oxidoreductases"/>
    <property type="match status" value="1"/>
</dbReference>
<evidence type="ECO:0000256" key="3">
    <source>
        <dbReference type="ARBA" id="ARBA00011048"/>
    </source>
</evidence>
<evidence type="ECO:0000256" key="2">
    <source>
        <dbReference type="ARBA" id="ARBA00001966"/>
    </source>
</evidence>
<dbReference type="InterPro" id="IPR023753">
    <property type="entry name" value="FAD/NAD-binding_dom"/>
</dbReference>
<dbReference type="Gene3D" id="3.50.50.60">
    <property type="entry name" value="FAD/NAD(P)-binding domain"/>
    <property type="match status" value="1"/>
</dbReference>
<dbReference type="PANTHER" id="PTHR42917">
    <property type="entry name" value="2,4-DIENOYL-COA REDUCTASE"/>
    <property type="match status" value="1"/>
</dbReference>
<evidence type="ECO:0000259" key="11">
    <source>
        <dbReference type="Pfam" id="PF07992"/>
    </source>
</evidence>
<keyword evidence="6" id="KW-0479">Metal-binding</keyword>
<dbReference type="GO" id="GO:0051536">
    <property type="term" value="F:iron-sulfur cluster binding"/>
    <property type="evidence" value="ECO:0007669"/>
    <property type="project" value="UniProtKB-KW"/>
</dbReference>
<dbReference type="STRING" id="897.B2D07_07935"/>
<dbReference type="InterPro" id="IPR051793">
    <property type="entry name" value="NADH:flavin_oxidoreductase"/>
</dbReference>
<proteinExistence type="inferred from homology"/>
<dbReference type="eggNOG" id="COG0446">
    <property type="taxonomic scope" value="Bacteria"/>
</dbReference>
<dbReference type="Proteomes" id="UP000014977">
    <property type="component" value="Unassembled WGS sequence"/>
</dbReference>
<dbReference type="AlphaFoldDB" id="S7TZD5"/>
<evidence type="ECO:0000256" key="8">
    <source>
        <dbReference type="ARBA" id="ARBA00023004"/>
    </source>
</evidence>
<reference evidence="12 13" key="1">
    <citation type="journal article" date="2013" name="Genome Announc.">
        <title>Draft genome sequences for three mercury-methylating, sulfate-reducing bacteria.</title>
        <authorList>
            <person name="Brown S.D."/>
            <person name="Hurt R.A.Jr."/>
            <person name="Gilmour C.C."/>
            <person name="Elias D.A."/>
        </authorList>
    </citation>
    <scope>NUCLEOTIDE SEQUENCE [LARGE SCALE GENOMIC DNA]</scope>
    <source>
        <strain evidence="12 13">DSM 2059</strain>
    </source>
</reference>
<keyword evidence="7" id="KW-0560">Oxidoreductase</keyword>
<evidence type="ECO:0000313" key="13">
    <source>
        <dbReference type="Proteomes" id="UP000014977"/>
    </source>
</evidence>
<keyword evidence="8" id="KW-0408">Iron</keyword>
<dbReference type="Gene3D" id="3.40.50.720">
    <property type="entry name" value="NAD(P)-binding Rossmann-like Domain"/>
    <property type="match status" value="1"/>
</dbReference>
<dbReference type="SUPFAM" id="SSF51905">
    <property type="entry name" value="FAD/NAD(P)-binding domain"/>
    <property type="match status" value="1"/>
</dbReference>
<dbReference type="InterPro" id="IPR036188">
    <property type="entry name" value="FAD/NAD-bd_sf"/>
</dbReference>
<keyword evidence="13" id="KW-1185">Reference proteome</keyword>
<dbReference type="OrthoDB" id="9784632at2"/>
<sequence length="644" mass="69916">MSHLKHLFSPVEIGGMTARNRLLMPAMSINFGVDDNGYVQDQLTEYFVARARGGAGMMLVGGGGVHPTGLELPQLPALWDDGCIPALKKMTDRVKPFGALFGMQLMHGGRQSYHDKKVAPSPIPAPAVVKGTPRELTIPDIEELVAAFGDAARRCREGGFDFVEIHAGHGYLINQFYSLNSNKRTDKYGCGSFENRIRFLMELFRDIKAKTGDDYPVGVRFNGMDYIKDGWTLEDALKLAPILEREGAAYLHVSAGVYGSTELTIPSMYVKHGCFVHLAEAVKQIAGIPVITVGRIKSPEMADRIIKEGRADVVSMGRSLLADPELPNKAMAGELSRIRPCLGCCLGCIHAALQLEPGGCVVNPDVGREYQLKENDTTDRPKKILVAGTGPAGLGAARMAALRGHKVVVCDERGEMGGLVRLAGKVPGRGEVMDIINFFRNEMDRLKVEVRLNVPLDQALLDAVAPDEVVLATGSLPEMPIIKGLFQTKMTLCTVTDIMAGTAMAGDRVIVLGGSQAALMVTDFLAEKGKAVVVLNRKRHFAEEMSSNDRFYLRERLKRDTVTLFKQVSVKQFLPDGVTFTTGGDTVTLSGFDTVVISEKMTPIRTAADLFKGAAIPVHIIGDAKSPRIIMHALSEAEELGRTL</sequence>
<keyword evidence="9" id="KW-0411">Iron-sulfur</keyword>
<dbReference type="GO" id="GO:0010181">
    <property type="term" value="F:FMN binding"/>
    <property type="evidence" value="ECO:0007669"/>
    <property type="project" value="InterPro"/>
</dbReference>
<evidence type="ECO:0000256" key="9">
    <source>
        <dbReference type="ARBA" id="ARBA00023014"/>
    </source>
</evidence>
<keyword evidence="4" id="KW-0285">Flavoprotein</keyword>
<protein>
    <submittedName>
        <fullName evidence="12">NADH:flavin oxidoreductase/NADH oxidase</fullName>
    </submittedName>
</protein>
<dbReference type="InterPro" id="IPR001155">
    <property type="entry name" value="OxRdtase_FMN_N"/>
</dbReference>
<comment type="similarity">
    <text evidence="3">In the N-terminal section; belongs to the NADH:flavin oxidoreductase/NADH oxidase family.</text>
</comment>
<dbReference type="InterPro" id="IPR013785">
    <property type="entry name" value="Aldolase_TIM"/>
</dbReference>
<feature type="domain" description="FAD/NAD(P)-binding" evidence="11">
    <location>
        <begin position="383"/>
        <end position="597"/>
    </location>
</feature>
<evidence type="ECO:0000256" key="4">
    <source>
        <dbReference type="ARBA" id="ARBA00022630"/>
    </source>
</evidence>
<comment type="cofactor">
    <cofactor evidence="2">
        <name>[4Fe-4S] cluster</name>
        <dbReference type="ChEBI" id="CHEBI:49883"/>
    </cofactor>
</comment>
<feature type="domain" description="NADH:flavin oxidoreductase/NADH oxidase N-terminal" evidence="10">
    <location>
        <begin position="7"/>
        <end position="332"/>
    </location>
</feature>
<name>S7TZD5_DESML</name>
<comment type="caution">
    <text evidence="12">The sequence shown here is derived from an EMBL/GenBank/DDBJ whole genome shotgun (WGS) entry which is preliminary data.</text>
</comment>
<evidence type="ECO:0000256" key="5">
    <source>
        <dbReference type="ARBA" id="ARBA00022643"/>
    </source>
</evidence>
<comment type="cofactor">
    <cofactor evidence="1">
        <name>FMN</name>
        <dbReference type="ChEBI" id="CHEBI:58210"/>
    </cofactor>
</comment>
<dbReference type="PRINTS" id="PR00368">
    <property type="entry name" value="FADPNR"/>
</dbReference>
<keyword evidence="5" id="KW-0288">FMN</keyword>
<organism evidence="12 13">
    <name type="scientific">Desulfococcus multivorans DSM 2059</name>
    <dbReference type="NCBI Taxonomy" id="1121405"/>
    <lineage>
        <taxon>Bacteria</taxon>
        <taxon>Pseudomonadati</taxon>
        <taxon>Thermodesulfobacteriota</taxon>
        <taxon>Desulfobacteria</taxon>
        <taxon>Desulfobacterales</taxon>
        <taxon>Desulfococcaceae</taxon>
        <taxon>Desulfococcus</taxon>
    </lineage>
</organism>
<dbReference type="GO" id="GO:0046872">
    <property type="term" value="F:metal ion binding"/>
    <property type="evidence" value="ECO:0007669"/>
    <property type="project" value="UniProtKB-KW"/>
</dbReference>
<dbReference type="EMBL" id="ATHJ01000064">
    <property type="protein sequence ID" value="EPR42546.1"/>
    <property type="molecule type" value="Genomic_DNA"/>
</dbReference>
<evidence type="ECO:0000256" key="6">
    <source>
        <dbReference type="ARBA" id="ARBA00022723"/>
    </source>
</evidence>
<dbReference type="RefSeq" id="WP_020875918.1">
    <property type="nucleotide sequence ID" value="NZ_ATHJ01000064.1"/>
</dbReference>
<dbReference type="PANTHER" id="PTHR42917:SF2">
    <property type="entry name" value="2,4-DIENOYL-COA REDUCTASE [(2E)-ENOYL-COA-PRODUCING]"/>
    <property type="match status" value="1"/>
</dbReference>
<accession>S7TZD5</accession>
<gene>
    <name evidence="12" type="ORF">dsmv_1534</name>
</gene>
<dbReference type="GO" id="GO:0016491">
    <property type="term" value="F:oxidoreductase activity"/>
    <property type="evidence" value="ECO:0007669"/>
    <property type="project" value="UniProtKB-KW"/>
</dbReference>
<dbReference type="Pfam" id="PF07992">
    <property type="entry name" value="Pyr_redox_2"/>
    <property type="match status" value="1"/>
</dbReference>
<evidence type="ECO:0000259" key="10">
    <source>
        <dbReference type="Pfam" id="PF00724"/>
    </source>
</evidence>
<dbReference type="eggNOG" id="COG1902">
    <property type="taxonomic scope" value="Bacteria"/>
</dbReference>
<dbReference type="Gene3D" id="3.20.20.70">
    <property type="entry name" value="Aldolase class I"/>
    <property type="match status" value="1"/>
</dbReference>
<dbReference type="CDD" id="cd02803">
    <property type="entry name" value="OYE_like_FMN_family"/>
    <property type="match status" value="1"/>
</dbReference>
<dbReference type="Pfam" id="PF00724">
    <property type="entry name" value="Oxidored_FMN"/>
    <property type="match status" value="1"/>
</dbReference>
<evidence type="ECO:0000256" key="7">
    <source>
        <dbReference type="ARBA" id="ARBA00023002"/>
    </source>
</evidence>